<dbReference type="AlphaFoldDB" id="A0A4Q2RJK7"/>
<proteinExistence type="predicted"/>
<dbReference type="Proteomes" id="UP000291838">
    <property type="component" value="Unassembled WGS sequence"/>
</dbReference>
<reference evidence="2 3" key="1">
    <citation type="submission" date="2019-01" db="EMBL/GenBank/DDBJ databases">
        <title>Novel species of Nocardioides.</title>
        <authorList>
            <person name="Liu Q."/>
            <person name="Xin Y.-H."/>
        </authorList>
    </citation>
    <scope>NUCLEOTIDE SEQUENCE [LARGE SCALE GENOMIC DNA]</scope>
    <source>
        <strain evidence="2 3">HLT3-15</strain>
    </source>
</reference>
<name>A0A4Q2RJK7_9ACTN</name>
<comment type="caution">
    <text evidence="2">The sequence shown here is derived from an EMBL/GenBank/DDBJ whole genome shotgun (WGS) entry which is preliminary data.</text>
</comment>
<gene>
    <name evidence="2" type="ORF">EUA06_19960</name>
</gene>
<feature type="compositionally biased region" description="Polar residues" evidence="1">
    <location>
        <begin position="1"/>
        <end position="13"/>
    </location>
</feature>
<evidence type="ECO:0000313" key="3">
    <source>
        <dbReference type="Proteomes" id="UP000291838"/>
    </source>
</evidence>
<protein>
    <submittedName>
        <fullName evidence="2">Uncharacterized protein</fullName>
    </submittedName>
</protein>
<evidence type="ECO:0000313" key="2">
    <source>
        <dbReference type="EMBL" id="RYB88767.1"/>
    </source>
</evidence>
<keyword evidence="3" id="KW-1185">Reference proteome</keyword>
<dbReference type="EMBL" id="SDWS01000011">
    <property type="protein sequence ID" value="RYB88767.1"/>
    <property type="molecule type" value="Genomic_DNA"/>
</dbReference>
<accession>A0A4Q2RJK7</accession>
<evidence type="ECO:0000256" key="1">
    <source>
        <dbReference type="SAM" id="MobiDB-lite"/>
    </source>
</evidence>
<dbReference type="RefSeq" id="WP_129479071.1">
    <property type="nucleotide sequence ID" value="NZ_SDWS01000011.1"/>
</dbReference>
<sequence>MNPTASRPAQPASTRPGDLISKRSEQFASFVRYELQAETETPRQAIGHTGHTGETVRALAAKAEVKPRLGAQADESSVPTTP</sequence>
<feature type="region of interest" description="Disordered" evidence="1">
    <location>
        <begin position="1"/>
        <end position="21"/>
    </location>
</feature>
<organism evidence="2 3">
    <name type="scientific">Nocardioides glacieisoli</name>
    <dbReference type="NCBI Taxonomy" id="1168730"/>
    <lineage>
        <taxon>Bacteria</taxon>
        <taxon>Bacillati</taxon>
        <taxon>Actinomycetota</taxon>
        <taxon>Actinomycetes</taxon>
        <taxon>Propionibacteriales</taxon>
        <taxon>Nocardioidaceae</taxon>
        <taxon>Nocardioides</taxon>
    </lineage>
</organism>